<evidence type="ECO:0000259" key="7">
    <source>
        <dbReference type="PROSITE" id="PS50968"/>
    </source>
</evidence>
<organism evidence="10 11">
    <name type="scientific">Flavimaribacter sediminis</name>
    <dbReference type="NCBI Taxonomy" id="2865987"/>
    <lineage>
        <taxon>Bacteria</taxon>
        <taxon>Pseudomonadati</taxon>
        <taxon>Pseudomonadota</taxon>
        <taxon>Alphaproteobacteria</taxon>
        <taxon>Hyphomicrobiales</taxon>
        <taxon>Rhizobiaceae</taxon>
        <taxon>Flavimaribacter</taxon>
    </lineage>
</organism>
<dbReference type="SUPFAM" id="SSF51230">
    <property type="entry name" value="Single hybrid motif"/>
    <property type="match status" value="1"/>
</dbReference>
<dbReference type="Proteomes" id="UP001196509">
    <property type="component" value="Unassembled WGS sequence"/>
</dbReference>
<reference evidence="10" key="1">
    <citation type="submission" date="2021-08" db="EMBL/GenBank/DDBJ databases">
        <title>Hoeflea bacterium WL0058 sp. nov., isolated from the sediment.</title>
        <authorList>
            <person name="Wang L."/>
            <person name="Zhang D."/>
        </authorList>
    </citation>
    <scope>NUCLEOTIDE SEQUENCE</scope>
    <source>
        <strain evidence="10">WL0058</strain>
    </source>
</reference>
<dbReference type="InterPro" id="IPR011054">
    <property type="entry name" value="Rudment_hybrid_motif"/>
</dbReference>
<evidence type="ECO:0000256" key="6">
    <source>
        <dbReference type="PROSITE-ProRule" id="PRU00409"/>
    </source>
</evidence>
<name>A0AAE3CYW3_9HYPH</name>
<dbReference type="PROSITE" id="PS00188">
    <property type="entry name" value="BIOTIN"/>
    <property type="match status" value="1"/>
</dbReference>
<proteinExistence type="predicted"/>
<dbReference type="Gene3D" id="3.30.470.20">
    <property type="entry name" value="ATP-grasp fold, B domain"/>
    <property type="match status" value="1"/>
</dbReference>
<dbReference type="Pfam" id="PF02786">
    <property type="entry name" value="CPSase_L_D2"/>
    <property type="match status" value="1"/>
</dbReference>
<comment type="cofactor">
    <cofactor evidence="1">
        <name>biotin</name>
        <dbReference type="ChEBI" id="CHEBI:57586"/>
    </cofactor>
</comment>
<dbReference type="Pfam" id="PF00289">
    <property type="entry name" value="Biotin_carb_N"/>
    <property type="match status" value="1"/>
</dbReference>
<dbReference type="InterPro" id="IPR016185">
    <property type="entry name" value="PreATP-grasp_dom_sf"/>
</dbReference>
<dbReference type="PROSITE" id="PS00867">
    <property type="entry name" value="CPSASE_2"/>
    <property type="match status" value="1"/>
</dbReference>
<dbReference type="PROSITE" id="PS50979">
    <property type="entry name" value="BC"/>
    <property type="match status" value="1"/>
</dbReference>
<comment type="caution">
    <text evidence="10">The sequence shown here is derived from an EMBL/GenBank/DDBJ whole genome shotgun (WGS) entry which is preliminary data.</text>
</comment>
<evidence type="ECO:0000256" key="2">
    <source>
        <dbReference type="ARBA" id="ARBA00022598"/>
    </source>
</evidence>
<sequence length="652" mass="70153">MTQTFDTLLVANRGEIAIRIMRTARRMGIETIAVHSPADSAAPHVKFIDRAVALDGSAAAESYLSIKQIIAAALESNAQAIHPGYGFLSENRDFAKACKDAGLIFVGPDEHAIRTMGSKAAAKALVEQAGIPCIPGFKGGDQSDDAFVRAAEEIGFPLMIKASAGGGGRGMRLVRDTDALKGELDIARTEARAAFGSDELILERALENVRHVEIQILADTHGHCIHLGERDCSVQRRHQKVLEEAPGPALTDELRQGMGKAAVDAARAVDYFGAGTVEFLLTESGDFYFLEMNTRLQVEHPVTEMVTGLDIVEWQIRIARGETLELRQEDIGFHGHAIEARLCAEDDAFMPSTGPIHLWRPPEGDGVRVDSGVETGTEISPFYDSMIAKIVAHGPDRESARQALVSALDRTILFGPQTNKAFLKTLLTSDAFASGQATTDLVGKLSFELVEVDPDATAIAAILVYLDRRREAHEKAVSVAPALLDWSSSPLLPVRMSLMEAPELRLTAKGNGCYAIEMDGATRTVQTNPSDPMLFVIDGKRLRLDAALIEGDAVFVALKGRELRFRRLDGLKSGLQDSAEAGLLRAPMHGVVTDIGVSIGDAVTKGQRLGVVEAMKMQHEIVSPIDGIVAAIGAETGRQIANGAMLFEISDQ</sequence>
<dbReference type="AlphaFoldDB" id="A0AAE3CYW3"/>
<gene>
    <name evidence="10" type="ORF">K1W69_02785</name>
</gene>
<dbReference type="InterPro" id="IPR005479">
    <property type="entry name" value="CPAse_ATP-bd"/>
</dbReference>
<dbReference type="PROSITE" id="PS50968">
    <property type="entry name" value="BIOTINYL_LIPOYL"/>
    <property type="match status" value="1"/>
</dbReference>
<dbReference type="InterPro" id="IPR001882">
    <property type="entry name" value="Biotin_BS"/>
</dbReference>
<dbReference type="GO" id="GO:0003989">
    <property type="term" value="F:acetyl-CoA carboxylase activity"/>
    <property type="evidence" value="ECO:0007669"/>
    <property type="project" value="UniProtKB-EC"/>
</dbReference>
<keyword evidence="2 10" id="KW-0436">Ligase</keyword>
<protein>
    <submittedName>
        <fullName evidence="10">Acetyl-CoA carboxylase biotin carboxylase subunit</fullName>
        <ecNumber evidence="10">6.4.1.2</ecNumber>
    </submittedName>
</protein>
<dbReference type="CDD" id="cd06850">
    <property type="entry name" value="biotinyl_domain"/>
    <property type="match status" value="1"/>
</dbReference>
<dbReference type="SUPFAM" id="SSF52440">
    <property type="entry name" value="PreATP-grasp domain"/>
    <property type="match status" value="1"/>
</dbReference>
<dbReference type="SMART" id="SM00878">
    <property type="entry name" value="Biotin_carb_C"/>
    <property type="match status" value="1"/>
</dbReference>
<evidence type="ECO:0000313" key="11">
    <source>
        <dbReference type="Proteomes" id="UP001196509"/>
    </source>
</evidence>
<dbReference type="EMBL" id="JAICBX010000001">
    <property type="protein sequence ID" value="MBW8636099.1"/>
    <property type="molecule type" value="Genomic_DNA"/>
</dbReference>
<dbReference type="EC" id="6.4.1.2" evidence="10"/>
<dbReference type="InterPro" id="IPR005482">
    <property type="entry name" value="Biotin_COase_C"/>
</dbReference>
<keyword evidence="5" id="KW-0092">Biotin</keyword>
<dbReference type="Gene3D" id="2.40.50.100">
    <property type="match status" value="1"/>
</dbReference>
<dbReference type="PANTHER" id="PTHR18866">
    <property type="entry name" value="CARBOXYLASE:PYRUVATE/ACETYL-COA/PROPIONYL-COA CARBOXYLASE"/>
    <property type="match status" value="1"/>
</dbReference>
<dbReference type="InterPro" id="IPR005481">
    <property type="entry name" value="BC-like_N"/>
</dbReference>
<dbReference type="PROSITE" id="PS00866">
    <property type="entry name" value="CPSASE_1"/>
    <property type="match status" value="1"/>
</dbReference>
<dbReference type="GO" id="GO:0005524">
    <property type="term" value="F:ATP binding"/>
    <property type="evidence" value="ECO:0007669"/>
    <property type="project" value="UniProtKB-UniRule"/>
</dbReference>
<dbReference type="Pfam" id="PF00364">
    <property type="entry name" value="Biotin_lipoyl"/>
    <property type="match status" value="1"/>
</dbReference>
<dbReference type="InterPro" id="IPR000089">
    <property type="entry name" value="Biotin_lipoyl"/>
</dbReference>
<dbReference type="RefSeq" id="WP_220226806.1">
    <property type="nucleotide sequence ID" value="NZ_JAICBX010000001.1"/>
</dbReference>
<evidence type="ECO:0000259" key="9">
    <source>
        <dbReference type="PROSITE" id="PS50979"/>
    </source>
</evidence>
<dbReference type="Pfam" id="PF02785">
    <property type="entry name" value="Biotin_carb_C"/>
    <property type="match status" value="1"/>
</dbReference>
<dbReference type="InterPro" id="IPR011764">
    <property type="entry name" value="Biotin_carboxylation_dom"/>
</dbReference>
<dbReference type="NCBIfam" id="NF006367">
    <property type="entry name" value="PRK08591.1"/>
    <property type="match status" value="1"/>
</dbReference>
<feature type="domain" description="Lipoyl-binding" evidence="7">
    <location>
        <begin position="572"/>
        <end position="650"/>
    </location>
</feature>
<dbReference type="InterPro" id="IPR011761">
    <property type="entry name" value="ATP-grasp"/>
</dbReference>
<evidence type="ECO:0000256" key="4">
    <source>
        <dbReference type="ARBA" id="ARBA00022840"/>
    </source>
</evidence>
<dbReference type="PANTHER" id="PTHR18866:SF33">
    <property type="entry name" value="METHYLCROTONOYL-COA CARBOXYLASE SUBUNIT ALPHA, MITOCHONDRIAL-RELATED"/>
    <property type="match status" value="1"/>
</dbReference>
<dbReference type="SUPFAM" id="SSF51246">
    <property type="entry name" value="Rudiment single hybrid motif"/>
    <property type="match status" value="1"/>
</dbReference>
<dbReference type="FunFam" id="3.30.1490.20:FF:000003">
    <property type="entry name" value="acetyl-CoA carboxylase isoform X1"/>
    <property type="match status" value="1"/>
</dbReference>
<evidence type="ECO:0000313" key="10">
    <source>
        <dbReference type="EMBL" id="MBW8636099.1"/>
    </source>
</evidence>
<accession>A0AAE3CYW3</accession>
<dbReference type="FunFam" id="3.30.470.20:FF:000028">
    <property type="entry name" value="Methylcrotonoyl-CoA carboxylase subunit alpha, mitochondrial"/>
    <property type="match status" value="1"/>
</dbReference>
<dbReference type="SUPFAM" id="SSF56059">
    <property type="entry name" value="Glutathione synthetase ATP-binding domain-like"/>
    <property type="match status" value="1"/>
</dbReference>
<feature type="domain" description="ATP-grasp" evidence="8">
    <location>
        <begin position="123"/>
        <end position="320"/>
    </location>
</feature>
<dbReference type="InterPro" id="IPR050856">
    <property type="entry name" value="Biotin_carboxylase_complex"/>
</dbReference>
<keyword evidence="4 6" id="KW-0067">ATP-binding</keyword>
<evidence type="ECO:0000256" key="1">
    <source>
        <dbReference type="ARBA" id="ARBA00001953"/>
    </source>
</evidence>
<evidence type="ECO:0000256" key="3">
    <source>
        <dbReference type="ARBA" id="ARBA00022741"/>
    </source>
</evidence>
<dbReference type="FunFam" id="3.40.50.20:FF:000010">
    <property type="entry name" value="Propionyl-CoA carboxylase subunit alpha"/>
    <property type="match status" value="1"/>
</dbReference>
<evidence type="ECO:0000256" key="5">
    <source>
        <dbReference type="ARBA" id="ARBA00023267"/>
    </source>
</evidence>
<dbReference type="InterPro" id="IPR011053">
    <property type="entry name" value="Single_hybrid_motif"/>
</dbReference>
<dbReference type="GO" id="GO:0046872">
    <property type="term" value="F:metal ion binding"/>
    <property type="evidence" value="ECO:0007669"/>
    <property type="project" value="InterPro"/>
</dbReference>
<keyword evidence="3 6" id="KW-0547">Nucleotide-binding</keyword>
<evidence type="ECO:0000259" key="8">
    <source>
        <dbReference type="PROSITE" id="PS50975"/>
    </source>
</evidence>
<keyword evidence="11" id="KW-1185">Reference proteome</keyword>
<feature type="domain" description="Biotin carboxylation" evidence="9">
    <location>
        <begin position="4"/>
        <end position="447"/>
    </location>
</feature>
<dbReference type="PROSITE" id="PS50975">
    <property type="entry name" value="ATP_GRASP"/>
    <property type="match status" value="1"/>
</dbReference>